<protein>
    <recommendedName>
        <fullName evidence="1">DUF3616 domain-containing protein</fullName>
    </recommendedName>
</protein>
<name>A0A2J7TK31_METSI</name>
<proteinExistence type="predicted"/>
<gene>
    <name evidence="2" type="ORF">CR492_05395</name>
</gene>
<evidence type="ECO:0000313" key="3">
    <source>
        <dbReference type="Proteomes" id="UP000236286"/>
    </source>
</evidence>
<dbReference type="Proteomes" id="UP000236286">
    <property type="component" value="Unassembled WGS sequence"/>
</dbReference>
<dbReference type="EMBL" id="PDZR01000003">
    <property type="protein sequence ID" value="PNG27121.1"/>
    <property type="molecule type" value="Genomic_DNA"/>
</dbReference>
<dbReference type="InterPro" id="IPR022060">
    <property type="entry name" value="DUF3616"/>
</dbReference>
<evidence type="ECO:0000259" key="1">
    <source>
        <dbReference type="Pfam" id="PF12275"/>
    </source>
</evidence>
<dbReference type="Pfam" id="PF12275">
    <property type="entry name" value="DUF3616"/>
    <property type="match status" value="2"/>
</dbReference>
<accession>A0A2J7TK31</accession>
<sequence>MIDKQSKARNLFAPRPRHANLGVRHLRRVMGSPFMLKTAAILLALVAASHGARAADAAALAPARQIAVAGEFVNDKGKISRDLSGIACQPEAAGRRICVVIDDQSRFAQIAFLEQGTLRAGTRIKLIAEESRATIVGSSPTTAQCPKEDDKFKDLDGEGVAYAAPYFYVVGSHGCSRRSGKFTPSAFVTVRFRLNTSGDLVDGEGKPGLDASAPNTSVEATYRLSDALAAADSVGSSFGRVLKGHGGKSDGLNVEGLAVIDGMLYAGARAPSVDGDAFIIGAKIADLFAPGADRIPLQIFDIPLGLGKNTGIRDLAALPGGKLLILAGPTQDDPATPYSLFIASWLLTGRAAATPLARLEDVHTTDKDGQPIRAKAEAVLPIAASDGELRAIVLFDGPANGAPAEYRAPIPQD</sequence>
<feature type="domain" description="DUF3616" evidence="1">
    <location>
        <begin position="151"/>
        <end position="181"/>
    </location>
</feature>
<evidence type="ECO:0000313" key="2">
    <source>
        <dbReference type="EMBL" id="PNG27121.1"/>
    </source>
</evidence>
<dbReference type="AlphaFoldDB" id="A0A2J7TK31"/>
<organism evidence="2 3">
    <name type="scientific">Methylocella silvestris</name>
    <dbReference type="NCBI Taxonomy" id="199596"/>
    <lineage>
        <taxon>Bacteria</taxon>
        <taxon>Pseudomonadati</taxon>
        <taxon>Pseudomonadota</taxon>
        <taxon>Alphaproteobacteria</taxon>
        <taxon>Hyphomicrobiales</taxon>
        <taxon>Beijerinckiaceae</taxon>
        <taxon>Methylocella</taxon>
    </lineage>
</organism>
<reference evidence="2 3" key="1">
    <citation type="submission" date="2017-10" db="EMBL/GenBank/DDBJ databases">
        <title>Genome announcement of Methylocella silvestris TVC from permafrost.</title>
        <authorList>
            <person name="Wang J."/>
            <person name="Geng K."/>
            <person name="Ul-Haque F."/>
            <person name="Crombie A.T."/>
            <person name="Street L.E."/>
            <person name="Wookey P.A."/>
            <person name="Murrell J.C."/>
            <person name="Pratscher J."/>
        </authorList>
    </citation>
    <scope>NUCLEOTIDE SEQUENCE [LARGE SCALE GENOMIC DNA]</scope>
    <source>
        <strain evidence="2 3">TVC</strain>
    </source>
</reference>
<feature type="domain" description="DUF3616" evidence="1">
    <location>
        <begin position="241"/>
        <end position="400"/>
    </location>
</feature>
<comment type="caution">
    <text evidence="2">The sequence shown here is derived from an EMBL/GenBank/DDBJ whole genome shotgun (WGS) entry which is preliminary data.</text>
</comment>